<dbReference type="AlphaFoldDB" id="H2Y3M7"/>
<organism evidence="1 2">
    <name type="scientific">Ciona intestinalis</name>
    <name type="common">Transparent sea squirt</name>
    <name type="synonym">Ascidia intestinalis</name>
    <dbReference type="NCBI Taxonomy" id="7719"/>
    <lineage>
        <taxon>Eukaryota</taxon>
        <taxon>Metazoa</taxon>
        <taxon>Chordata</taxon>
        <taxon>Tunicata</taxon>
        <taxon>Ascidiacea</taxon>
        <taxon>Phlebobranchia</taxon>
        <taxon>Cionidae</taxon>
        <taxon>Ciona</taxon>
    </lineage>
</organism>
<dbReference type="EMBL" id="EAAA01000938">
    <property type="status" value="NOT_ANNOTATED_CDS"/>
    <property type="molecule type" value="Genomic_DNA"/>
</dbReference>
<dbReference type="InParanoid" id="H2Y3M7"/>
<reference evidence="2" key="1">
    <citation type="journal article" date="2002" name="Science">
        <title>The draft genome of Ciona intestinalis: insights into chordate and vertebrate origins.</title>
        <authorList>
            <person name="Dehal P."/>
            <person name="Satou Y."/>
            <person name="Campbell R.K."/>
            <person name="Chapman J."/>
            <person name="Degnan B."/>
            <person name="De Tomaso A."/>
            <person name="Davidson B."/>
            <person name="Di Gregorio A."/>
            <person name="Gelpke M."/>
            <person name="Goodstein D.M."/>
            <person name="Harafuji N."/>
            <person name="Hastings K.E."/>
            <person name="Ho I."/>
            <person name="Hotta K."/>
            <person name="Huang W."/>
            <person name="Kawashima T."/>
            <person name="Lemaire P."/>
            <person name="Martinez D."/>
            <person name="Meinertzhagen I.A."/>
            <person name="Necula S."/>
            <person name="Nonaka M."/>
            <person name="Putnam N."/>
            <person name="Rash S."/>
            <person name="Saiga H."/>
            <person name="Satake M."/>
            <person name="Terry A."/>
            <person name="Yamada L."/>
            <person name="Wang H.G."/>
            <person name="Awazu S."/>
            <person name="Azumi K."/>
            <person name="Boore J."/>
            <person name="Branno M."/>
            <person name="Chin-Bow S."/>
            <person name="DeSantis R."/>
            <person name="Doyle S."/>
            <person name="Francino P."/>
            <person name="Keys D.N."/>
            <person name="Haga S."/>
            <person name="Hayashi H."/>
            <person name="Hino K."/>
            <person name="Imai K.S."/>
            <person name="Inaba K."/>
            <person name="Kano S."/>
            <person name="Kobayashi K."/>
            <person name="Kobayashi M."/>
            <person name="Lee B.I."/>
            <person name="Makabe K.W."/>
            <person name="Manohar C."/>
            <person name="Matassi G."/>
            <person name="Medina M."/>
            <person name="Mochizuki Y."/>
            <person name="Mount S."/>
            <person name="Morishita T."/>
            <person name="Miura S."/>
            <person name="Nakayama A."/>
            <person name="Nishizaka S."/>
            <person name="Nomoto H."/>
            <person name="Ohta F."/>
            <person name="Oishi K."/>
            <person name="Rigoutsos I."/>
            <person name="Sano M."/>
            <person name="Sasaki A."/>
            <person name="Sasakura Y."/>
            <person name="Shoguchi E."/>
            <person name="Shin-i T."/>
            <person name="Spagnuolo A."/>
            <person name="Stainier D."/>
            <person name="Suzuki M.M."/>
            <person name="Tassy O."/>
            <person name="Takatori N."/>
            <person name="Tokuoka M."/>
            <person name="Yagi K."/>
            <person name="Yoshizaki F."/>
            <person name="Wada S."/>
            <person name="Zhang C."/>
            <person name="Hyatt P.D."/>
            <person name="Larimer F."/>
            <person name="Detter C."/>
            <person name="Doggett N."/>
            <person name="Glavina T."/>
            <person name="Hawkins T."/>
            <person name="Richardson P."/>
            <person name="Lucas S."/>
            <person name="Kohara Y."/>
            <person name="Levine M."/>
            <person name="Satoh N."/>
            <person name="Rokhsar D.S."/>
        </authorList>
    </citation>
    <scope>NUCLEOTIDE SEQUENCE [LARGE SCALE GENOMIC DNA]</scope>
</reference>
<dbReference type="HOGENOM" id="CLU_2579900_0_0_1"/>
<accession>H2Y3M7</accession>
<reference evidence="1" key="3">
    <citation type="submission" date="2025-08" db="UniProtKB">
        <authorList>
            <consortium name="Ensembl"/>
        </authorList>
    </citation>
    <scope>IDENTIFICATION</scope>
</reference>
<reference evidence="1" key="2">
    <citation type="journal article" date="2008" name="Genome Biol.">
        <title>Improved genome assembly and evidence-based global gene model set for the chordate Ciona intestinalis: new insight into intron and operon populations.</title>
        <authorList>
            <person name="Satou Y."/>
            <person name="Mineta K."/>
            <person name="Ogasawara M."/>
            <person name="Sasakura Y."/>
            <person name="Shoguchi E."/>
            <person name="Ueno K."/>
            <person name="Yamada L."/>
            <person name="Matsumoto J."/>
            <person name="Wasserscheid J."/>
            <person name="Dewar K."/>
            <person name="Wiley G.B."/>
            <person name="Macmil S.L."/>
            <person name="Roe B.A."/>
            <person name="Zeller R.W."/>
            <person name="Hastings K.E."/>
            <person name="Lemaire P."/>
            <person name="Lindquist E."/>
            <person name="Endo T."/>
            <person name="Hotta K."/>
            <person name="Inaba K."/>
        </authorList>
    </citation>
    <scope>NUCLEOTIDE SEQUENCE [LARGE SCALE GENOMIC DNA]</scope>
    <source>
        <strain evidence="1">wild type</strain>
    </source>
</reference>
<evidence type="ECO:0000313" key="2">
    <source>
        <dbReference type="Proteomes" id="UP000008144"/>
    </source>
</evidence>
<dbReference type="Proteomes" id="UP000008144">
    <property type="component" value="Chromosome 12"/>
</dbReference>
<name>H2Y3M7_CIOIN</name>
<keyword evidence="2" id="KW-1185">Reference proteome</keyword>
<reference evidence="1" key="4">
    <citation type="submission" date="2025-09" db="UniProtKB">
        <authorList>
            <consortium name="Ensembl"/>
        </authorList>
    </citation>
    <scope>IDENTIFICATION</scope>
</reference>
<protein>
    <submittedName>
        <fullName evidence="1">Uncharacterized protein</fullName>
    </submittedName>
</protein>
<evidence type="ECO:0000313" key="1">
    <source>
        <dbReference type="Ensembl" id="ENSCINP00000036512.1"/>
    </source>
</evidence>
<dbReference type="Ensembl" id="ENSCINT00000031874.1">
    <property type="protein sequence ID" value="ENSCINP00000036512.1"/>
    <property type="gene ID" value="ENSCING00000022661.1"/>
</dbReference>
<sequence length="81" mass="9292">YNFFRAGICEAHYLKEHVIRTSTRSKLKVGARPCLNLPKQSSFSQPCRKEPCLRKALPQKLRHKNISDLQKSINNLNAEGL</sequence>
<proteinExistence type="predicted"/>